<dbReference type="PROSITE" id="PS50005">
    <property type="entry name" value="TPR"/>
    <property type="match status" value="1"/>
</dbReference>
<protein>
    <submittedName>
        <fullName evidence="3">Glycosyltransferase</fullName>
        <ecNumber evidence="3">2.4.-.-</ecNumber>
    </submittedName>
</protein>
<dbReference type="PANTHER" id="PTHR43630">
    <property type="entry name" value="POLY-BETA-1,6-N-ACETYL-D-GLUCOSAMINE SYNTHASE"/>
    <property type="match status" value="1"/>
</dbReference>
<dbReference type="Pfam" id="PF00535">
    <property type="entry name" value="Glycos_transf_2"/>
    <property type="match status" value="1"/>
</dbReference>
<dbReference type="Gene3D" id="1.25.40.10">
    <property type="entry name" value="Tetratricopeptide repeat domain"/>
    <property type="match status" value="1"/>
</dbReference>
<dbReference type="RefSeq" id="WP_256198332.1">
    <property type="nucleotide sequence ID" value="NZ_CALVCM010000037.1"/>
</dbReference>
<dbReference type="PANTHER" id="PTHR43630:SF2">
    <property type="entry name" value="GLYCOSYLTRANSFERASE"/>
    <property type="match status" value="1"/>
</dbReference>
<keyword evidence="4" id="KW-1185">Reference proteome</keyword>
<evidence type="ECO:0000313" key="4">
    <source>
        <dbReference type="Proteomes" id="UP001524435"/>
    </source>
</evidence>
<name>A0ABT1SN32_9FIRM</name>
<dbReference type="GO" id="GO:0016757">
    <property type="term" value="F:glycosyltransferase activity"/>
    <property type="evidence" value="ECO:0007669"/>
    <property type="project" value="UniProtKB-KW"/>
</dbReference>
<dbReference type="InterPro" id="IPR019734">
    <property type="entry name" value="TPR_rpt"/>
</dbReference>
<evidence type="ECO:0000313" key="3">
    <source>
        <dbReference type="EMBL" id="MCQ5122645.1"/>
    </source>
</evidence>
<dbReference type="EMBL" id="JANGCH010000022">
    <property type="protein sequence ID" value="MCQ5122645.1"/>
    <property type="molecule type" value="Genomic_DNA"/>
</dbReference>
<dbReference type="SUPFAM" id="SSF53448">
    <property type="entry name" value="Nucleotide-diphospho-sugar transferases"/>
    <property type="match status" value="1"/>
</dbReference>
<dbReference type="InterPro" id="IPR001173">
    <property type="entry name" value="Glyco_trans_2-like"/>
</dbReference>
<keyword evidence="3" id="KW-0808">Transferase</keyword>
<reference evidence="3 4" key="1">
    <citation type="submission" date="2022-06" db="EMBL/GenBank/DDBJ databases">
        <title>Isolation of gut microbiota from human fecal samples.</title>
        <authorList>
            <person name="Pamer E.G."/>
            <person name="Barat B."/>
            <person name="Waligurski E."/>
            <person name="Medina S."/>
            <person name="Paddock L."/>
            <person name="Mostad J."/>
        </authorList>
    </citation>
    <scope>NUCLEOTIDE SEQUENCE [LARGE SCALE GENOMIC DNA]</scope>
    <source>
        <strain evidence="3 4">DFI.6.1</strain>
    </source>
</reference>
<evidence type="ECO:0000259" key="2">
    <source>
        <dbReference type="Pfam" id="PF00535"/>
    </source>
</evidence>
<dbReference type="Gene3D" id="3.90.550.10">
    <property type="entry name" value="Spore Coat Polysaccharide Biosynthesis Protein SpsA, Chain A"/>
    <property type="match status" value="1"/>
</dbReference>
<feature type="domain" description="Glycosyltransferase 2-like" evidence="2">
    <location>
        <begin position="5"/>
        <end position="140"/>
    </location>
</feature>
<gene>
    <name evidence="3" type="ORF">NE663_10325</name>
</gene>
<keyword evidence="3" id="KW-0328">Glycosyltransferase</keyword>
<comment type="caution">
    <text evidence="3">The sequence shown here is derived from an EMBL/GenBank/DDBJ whole genome shotgun (WGS) entry which is preliminary data.</text>
</comment>
<dbReference type="InterPro" id="IPR029044">
    <property type="entry name" value="Nucleotide-diphossugar_trans"/>
</dbReference>
<keyword evidence="1" id="KW-0802">TPR repeat</keyword>
<evidence type="ECO:0000256" key="1">
    <source>
        <dbReference type="PROSITE-ProRule" id="PRU00339"/>
    </source>
</evidence>
<dbReference type="Proteomes" id="UP001524435">
    <property type="component" value="Unassembled WGS sequence"/>
</dbReference>
<sequence length="361" mass="42202">MKTISLCMIVKDEEAVLSRALDSIKDVVDEMIIVDTGSKDQTKAIASRYTPHVYDFIWCSDFAKARNYAFSKGTMDYLMWLDADDVLKEADRQELLALKETLNDDVDMVMMPYVAAVHEDGSVAFSYERERLFRRDRHDQWQGAVHEVIVPAGKVLHSRVHIWHQSIKKTKTRRNLDIYEAIRKTRSLDAREQFYYARELQECGESRAAVQAFITFLQRGDGWAENCIDACRHLAYLEPEEALNWLFHSFIYGKPHAEVLCEIGSCLFQMRRYQEAIYWYRQALHAKRVKGAFIVEDAYGFLPSLGLCVCYDQLHQQKRAYHWHLRSKHYHPEHPSVLHNEAYFQQILGSLHAKQGKTMIK</sequence>
<dbReference type="SUPFAM" id="SSF81901">
    <property type="entry name" value="HCP-like"/>
    <property type="match status" value="1"/>
</dbReference>
<organism evidence="3 4">
    <name type="scientific">Massilicoli timonensis</name>
    <dbReference type="NCBI Taxonomy" id="2015901"/>
    <lineage>
        <taxon>Bacteria</taxon>
        <taxon>Bacillati</taxon>
        <taxon>Bacillota</taxon>
        <taxon>Erysipelotrichia</taxon>
        <taxon>Erysipelotrichales</taxon>
        <taxon>Erysipelotrichaceae</taxon>
        <taxon>Massilicoli</taxon>
    </lineage>
</organism>
<feature type="repeat" description="TPR" evidence="1">
    <location>
        <begin position="257"/>
        <end position="290"/>
    </location>
</feature>
<proteinExistence type="predicted"/>
<accession>A0ABT1SN32</accession>
<dbReference type="EC" id="2.4.-.-" evidence="3"/>
<dbReference type="CDD" id="cd02511">
    <property type="entry name" value="Beta4Glucosyltransferase"/>
    <property type="match status" value="1"/>
</dbReference>
<dbReference type="InterPro" id="IPR011990">
    <property type="entry name" value="TPR-like_helical_dom_sf"/>
</dbReference>